<dbReference type="Proteomes" id="UP001201020">
    <property type="component" value="Chromosome"/>
</dbReference>
<dbReference type="PROSITE" id="PS50005">
    <property type="entry name" value="TPR"/>
    <property type="match status" value="1"/>
</dbReference>
<gene>
    <name evidence="3" type="ORF">K9W45_02465</name>
</gene>
<keyword evidence="2" id="KW-0175">Coiled coil</keyword>
<feature type="coiled-coil region" evidence="2">
    <location>
        <begin position="65"/>
        <end position="92"/>
    </location>
</feature>
<dbReference type="AlphaFoldDB" id="A0A9Y1BLQ6"/>
<dbReference type="SUPFAM" id="SSF48452">
    <property type="entry name" value="TPR-like"/>
    <property type="match status" value="1"/>
</dbReference>
<keyword evidence="1" id="KW-0802">TPR repeat</keyword>
<dbReference type="EMBL" id="CP084166">
    <property type="protein sequence ID" value="UJG41334.1"/>
    <property type="molecule type" value="Genomic_DNA"/>
</dbReference>
<feature type="repeat" description="TPR" evidence="1">
    <location>
        <begin position="799"/>
        <end position="832"/>
    </location>
</feature>
<proteinExistence type="predicted"/>
<dbReference type="InterPro" id="IPR019734">
    <property type="entry name" value="TPR_rpt"/>
</dbReference>
<accession>A0A9Y1BLQ6</accession>
<evidence type="ECO:0008006" key="4">
    <source>
        <dbReference type="Google" id="ProtNLM"/>
    </source>
</evidence>
<protein>
    <recommendedName>
        <fullName evidence="4">Tetratricopeptide repeat protein</fullName>
    </recommendedName>
</protein>
<evidence type="ECO:0000256" key="2">
    <source>
        <dbReference type="SAM" id="Coils"/>
    </source>
</evidence>
<dbReference type="InterPro" id="IPR011990">
    <property type="entry name" value="TPR-like_helical_dom_sf"/>
</dbReference>
<dbReference type="Gene3D" id="1.25.40.10">
    <property type="entry name" value="Tetratricopeptide repeat domain"/>
    <property type="match status" value="2"/>
</dbReference>
<sequence>MSSKDKKQSSELEKAILEAKSRLQKVVSKKEGKYIRKNELENAINEAIRSLKPVSEELINKKMKNSAFKEELLKAKSELKQVKQAKKRVTKNEMELAIKEAIKNLKPITEKGKKQMTSKGELELAILDAFSKLIEVSEEEKNYALTKKELEIIIRDAKSKLKKVPGKELRHALSKKEIEHELRDLKRKLKPVPEQVKVPELSVKQLRTAIKEAKVRLKPVPENLKSISSISVGRSIKKEGEKIKRKLLPIPGDAKTFEIQNIEHIKLFSAERLDFKKFLIKLEKQKQQPLLKIIINPKTKFCKIELMNKDNPTSPYNITAGGDILEFTYTYRFLFKHGYIKIENNYPLLLSDKQWIVWYLREKIELTFVDIAFAMDETVRNVRNLFNQAEKRINQILDFVVNEEHYQLVAAHAMKRKGVRIQQIGDTIIEPKITEKYLIEQQQLEELTHIEELEKKVEIPREWVIKTAYKIETLKGGYYLWKEFLGALNKDSLLMIENDSLPHEEEYLINAIGLGGEIIPDIKSNFKKLIDIFSEAPDELVKIGDTAFFMGYMDNIYSSQFWNIRNFVKGNRKNWKKDFVKIAIKAYSKALEKINPAVYPIKYGVLKNDLGVFYFFLSELEQTKKNTLEAIKNMQEAKNALPLEFFKTKHSDICYNLGLAHLLISKIENKEENIKQAILNFNFALQGRTLRMYPLKYAITEVNLGIVYQKLAEIEETSLNCTLSIESYNNALRSNTLDIMPTEAAMIYNNIGLAYCTLSKEQETEYNISQALIVLNDALTIRNEAQFPVEYAITTSILGKAYTILATVKETKKNYEKAISAFNKAIRIFIKKYEDFYQAIIHEKEKIEEKLIDISQ</sequence>
<organism evidence="3">
    <name type="scientific">Candidatus Heimdallarchaeum aukensis</name>
    <dbReference type="NCBI Taxonomy" id="2876573"/>
    <lineage>
        <taxon>Archaea</taxon>
        <taxon>Promethearchaeati</taxon>
        <taxon>Candidatus Heimdallarchaeota</taxon>
        <taxon>Candidatus Heimdallarchaeia (ex Rinke et al. 2021) (nom. nud.)</taxon>
        <taxon>Candidatus Heimdallarchaeales</taxon>
        <taxon>Candidatus Heimdallarchaeaceae</taxon>
        <taxon>Candidatus Heimdallarchaeum</taxon>
    </lineage>
</organism>
<evidence type="ECO:0000313" key="3">
    <source>
        <dbReference type="EMBL" id="UJG41334.1"/>
    </source>
</evidence>
<evidence type="ECO:0000256" key="1">
    <source>
        <dbReference type="PROSITE-ProRule" id="PRU00339"/>
    </source>
</evidence>
<name>A0A9Y1BLQ6_9ARCH</name>
<reference evidence="3" key="1">
    <citation type="journal article" date="2022" name="Nat. Microbiol.">
        <title>Unique mobile elements and scalable gene flow at the prokaryote-eukaryote boundary revealed by circularized Asgard archaea genomes.</title>
        <authorList>
            <person name="Wu F."/>
            <person name="Speth D.R."/>
            <person name="Philosof A."/>
            <person name="Cremiere A."/>
            <person name="Narayanan A."/>
            <person name="Barco R.A."/>
            <person name="Connon S.A."/>
            <person name="Amend J.P."/>
            <person name="Antoshechkin I.A."/>
            <person name="Orphan V.J."/>
        </authorList>
    </citation>
    <scope>NUCLEOTIDE SEQUENCE</scope>
    <source>
        <strain evidence="3">PM71</strain>
    </source>
</reference>
<dbReference type="SMART" id="SM00028">
    <property type="entry name" value="TPR"/>
    <property type="match status" value="3"/>
</dbReference>